<evidence type="ECO:0000313" key="13">
    <source>
        <dbReference type="EMBL" id="CZS96824.1"/>
    </source>
</evidence>
<dbReference type="GO" id="GO:0000293">
    <property type="term" value="F:ferric-chelate reductase activity"/>
    <property type="evidence" value="ECO:0007669"/>
    <property type="project" value="UniProtKB-ARBA"/>
</dbReference>
<protein>
    <submittedName>
        <fullName evidence="13">Related to ferric-chelate reductase</fullName>
    </submittedName>
</protein>
<dbReference type="InterPro" id="IPR013121">
    <property type="entry name" value="Fe_red_NAD-bd_6"/>
</dbReference>
<feature type="transmembrane region" description="Helical" evidence="11">
    <location>
        <begin position="50"/>
        <end position="72"/>
    </location>
</feature>
<dbReference type="InterPro" id="IPR039261">
    <property type="entry name" value="FNR_nucleotide-bd"/>
</dbReference>
<dbReference type="PROSITE" id="PS51384">
    <property type="entry name" value="FAD_FR"/>
    <property type="match status" value="1"/>
</dbReference>
<evidence type="ECO:0000256" key="3">
    <source>
        <dbReference type="ARBA" id="ARBA00022448"/>
    </source>
</evidence>
<feature type="domain" description="FAD-binding FR-type" evidence="12">
    <location>
        <begin position="278"/>
        <end position="392"/>
    </location>
</feature>
<feature type="region of interest" description="Disordered" evidence="10">
    <location>
        <begin position="478"/>
        <end position="501"/>
    </location>
</feature>
<keyword evidence="6 11" id="KW-1133">Transmembrane helix</keyword>
<keyword evidence="7" id="KW-0560">Oxidoreductase</keyword>
<dbReference type="GO" id="GO:0005886">
    <property type="term" value="C:plasma membrane"/>
    <property type="evidence" value="ECO:0007669"/>
    <property type="project" value="TreeGrafter"/>
</dbReference>
<dbReference type="SUPFAM" id="SSF52343">
    <property type="entry name" value="Ferredoxin reductase-like, C-terminal NADP-linked domain"/>
    <property type="match status" value="1"/>
</dbReference>
<dbReference type="CDD" id="cd06186">
    <property type="entry name" value="NOX_Duox_like_FAD_NADP"/>
    <property type="match status" value="1"/>
</dbReference>
<evidence type="ECO:0000256" key="9">
    <source>
        <dbReference type="ARBA" id="ARBA00023136"/>
    </source>
</evidence>
<comment type="subcellular location">
    <subcellularLocation>
        <location evidence="1">Membrane</location>
        <topology evidence="1">Multi-pass membrane protein</topology>
    </subcellularLocation>
</comment>
<dbReference type="Pfam" id="PF08022">
    <property type="entry name" value="FAD_binding_8"/>
    <property type="match status" value="1"/>
</dbReference>
<feature type="transmembrane region" description="Helical" evidence="11">
    <location>
        <begin position="181"/>
        <end position="204"/>
    </location>
</feature>
<dbReference type="InterPro" id="IPR013112">
    <property type="entry name" value="FAD-bd_8"/>
</dbReference>
<feature type="transmembrane region" description="Helical" evidence="11">
    <location>
        <begin position="242"/>
        <end position="260"/>
    </location>
</feature>
<keyword evidence="4 11" id="KW-0812">Transmembrane</keyword>
<dbReference type="InterPro" id="IPR051410">
    <property type="entry name" value="Ferric/Cupric_Reductase"/>
</dbReference>
<evidence type="ECO:0000256" key="10">
    <source>
        <dbReference type="SAM" id="MobiDB-lite"/>
    </source>
</evidence>
<evidence type="ECO:0000256" key="4">
    <source>
        <dbReference type="ARBA" id="ARBA00022692"/>
    </source>
</evidence>
<dbReference type="GO" id="GO:0015677">
    <property type="term" value="P:copper ion import"/>
    <property type="evidence" value="ECO:0007669"/>
    <property type="project" value="TreeGrafter"/>
</dbReference>
<feature type="transmembrane region" description="Helical" evidence="11">
    <location>
        <begin position="104"/>
        <end position="125"/>
    </location>
</feature>
<keyword evidence="14" id="KW-1185">Reference proteome</keyword>
<keyword evidence="5" id="KW-0249">Electron transport</keyword>
<gene>
    <name evidence="13" type="ORF">RAG0_06006</name>
</gene>
<organism evidence="13 14">
    <name type="scientific">Rhynchosporium agropyri</name>
    <dbReference type="NCBI Taxonomy" id="914238"/>
    <lineage>
        <taxon>Eukaryota</taxon>
        <taxon>Fungi</taxon>
        <taxon>Dikarya</taxon>
        <taxon>Ascomycota</taxon>
        <taxon>Pezizomycotina</taxon>
        <taxon>Leotiomycetes</taxon>
        <taxon>Helotiales</taxon>
        <taxon>Ploettnerulaceae</taxon>
        <taxon>Rhynchosporium</taxon>
    </lineage>
</organism>
<dbReference type="InterPro" id="IPR013130">
    <property type="entry name" value="Fe3_Rdtase_TM_dom"/>
</dbReference>
<dbReference type="SFLD" id="SFLDS00052">
    <property type="entry name" value="Ferric_Reductase_Domain"/>
    <property type="match status" value="1"/>
</dbReference>
<feature type="compositionally biased region" description="Low complexity" evidence="10">
    <location>
        <begin position="484"/>
        <end position="495"/>
    </location>
</feature>
<dbReference type="GO" id="GO:0006826">
    <property type="term" value="P:iron ion transport"/>
    <property type="evidence" value="ECO:0007669"/>
    <property type="project" value="TreeGrafter"/>
</dbReference>
<dbReference type="GO" id="GO:0006879">
    <property type="term" value="P:intracellular iron ion homeostasis"/>
    <property type="evidence" value="ECO:0007669"/>
    <property type="project" value="TreeGrafter"/>
</dbReference>
<dbReference type="EMBL" id="FJUX01000028">
    <property type="protein sequence ID" value="CZS96824.1"/>
    <property type="molecule type" value="Genomic_DNA"/>
</dbReference>
<dbReference type="OrthoDB" id="10006946at2759"/>
<evidence type="ECO:0000256" key="6">
    <source>
        <dbReference type="ARBA" id="ARBA00022989"/>
    </source>
</evidence>
<feature type="transmembrane region" description="Helical" evidence="11">
    <location>
        <begin position="145"/>
        <end position="169"/>
    </location>
</feature>
<evidence type="ECO:0000313" key="14">
    <source>
        <dbReference type="Proteomes" id="UP000178912"/>
    </source>
</evidence>
<evidence type="ECO:0000256" key="7">
    <source>
        <dbReference type="ARBA" id="ARBA00023002"/>
    </source>
</evidence>
<proteinExistence type="inferred from homology"/>
<evidence type="ECO:0000256" key="5">
    <source>
        <dbReference type="ARBA" id="ARBA00022982"/>
    </source>
</evidence>
<sequence length="615" mass="67622">MAYTSPASKRDGNPVSAGNKNATALAAAAMHAAALKRKHQHTLNKEAAEYYAVVIAAVIALFTIFHWARLLYSRYASKSVKQYGVMKAQVAVTRKVRHVLIQRIPGFTSMGHAFLVTIFILLNVLSLFIDMDFTSILPFAKRLGWMAISNISFVTFLALKNTPLAFLTASSYEKLNCLHQIAGYTTVILALLHGICISSGFIKVKLVSILHEHEQIFGITAGVALFIMMTFALVARRLRYEVFYASHVAMFITLIVTIGFHQPRLAQKGVFSIIFAGSIWAADRILRGMRILWYSYDNRATITPLPQGGTRIVLRRSLSRATPGTHCFLWLPQIRLLETHPFTIVNNSQASLELVISAYDGFTKDLHNYALKNPDAILRASIDGPYGTVPNFSKTAHRVILVAGGSGASFTFGIALDMIEKLGQKPGPTIEFIWTVREQETLTWFSKELALLRASPRVNIILHSTRLSPVTPATSPIWDVKTNSSDPSPISPDSPIDVEKQPPSLSYIKTSALTNTIRQADPVPKDVEKKPIISNSTSSTPQGATKSVIPVAVLPGRPDIDGIIRHLVAKSGDEERIVIAACGPGELMRSVRRTATNSIKAKGPSIELHCEQFGW</sequence>
<dbReference type="AlphaFoldDB" id="A0A1E1KJ48"/>
<keyword evidence="9 11" id="KW-0472">Membrane</keyword>
<accession>A0A1E1KJ48</accession>
<name>A0A1E1KJ48_9HELO</name>
<feature type="transmembrane region" description="Helical" evidence="11">
    <location>
        <begin position="216"/>
        <end position="235"/>
    </location>
</feature>
<evidence type="ECO:0000256" key="8">
    <source>
        <dbReference type="ARBA" id="ARBA00023065"/>
    </source>
</evidence>
<dbReference type="PANTHER" id="PTHR32361">
    <property type="entry name" value="FERRIC/CUPRIC REDUCTASE TRANSMEMBRANE COMPONENT"/>
    <property type="match status" value="1"/>
</dbReference>
<evidence type="ECO:0000256" key="1">
    <source>
        <dbReference type="ARBA" id="ARBA00004141"/>
    </source>
</evidence>
<dbReference type="Gene3D" id="3.40.50.80">
    <property type="entry name" value="Nucleotide-binding domain of ferredoxin-NADP reductase (FNR) module"/>
    <property type="match status" value="1"/>
</dbReference>
<dbReference type="PANTHER" id="PTHR32361:SF28">
    <property type="entry name" value="FRP1P"/>
    <property type="match status" value="1"/>
</dbReference>
<dbReference type="SFLD" id="SFLDG01168">
    <property type="entry name" value="Ferric_reductase_subgroup_(FRE"/>
    <property type="match status" value="1"/>
</dbReference>
<keyword evidence="3" id="KW-0813">Transport</keyword>
<dbReference type="InterPro" id="IPR017927">
    <property type="entry name" value="FAD-bd_FR_type"/>
</dbReference>
<evidence type="ECO:0000256" key="11">
    <source>
        <dbReference type="SAM" id="Phobius"/>
    </source>
</evidence>
<reference evidence="14" key="1">
    <citation type="submission" date="2016-03" db="EMBL/GenBank/DDBJ databases">
        <authorList>
            <person name="Guldener U."/>
        </authorList>
    </citation>
    <scope>NUCLEOTIDE SEQUENCE [LARGE SCALE GENOMIC DNA]</scope>
    <source>
        <strain evidence="14">04CH-RAC-A.6.1</strain>
    </source>
</reference>
<keyword evidence="8" id="KW-0406">Ion transport</keyword>
<evidence type="ECO:0000259" key="12">
    <source>
        <dbReference type="PROSITE" id="PS51384"/>
    </source>
</evidence>
<dbReference type="Pfam" id="PF01794">
    <property type="entry name" value="Ferric_reduct"/>
    <property type="match status" value="1"/>
</dbReference>
<evidence type="ECO:0000256" key="2">
    <source>
        <dbReference type="ARBA" id="ARBA00006278"/>
    </source>
</evidence>
<dbReference type="Proteomes" id="UP000178912">
    <property type="component" value="Unassembled WGS sequence"/>
</dbReference>
<dbReference type="Pfam" id="PF08030">
    <property type="entry name" value="NAD_binding_6"/>
    <property type="match status" value="1"/>
</dbReference>
<comment type="similarity">
    <text evidence="2">Belongs to the ferric reductase (FRE) family.</text>
</comment>